<keyword evidence="1" id="KW-0472">Membrane</keyword>
<dbReference type="PANTHER" id="PTHR32305">
    <property type="match status" value="1"/>
</dbReference>
<evidence type="ECO:0000313" key="3">
    <source>
        <dbReference type="Proteomes" id="UP000070394"/>
    </source>
</evidence>
<protein>
    <submittedName>
        <fullName evidence="2">RHS repeat-associated core domain protein</fullName>
    </submittedName>
</protein>
<keyword evidence="3" id="KW-1185">Reference proteome</keyword>
<keyword evidence="1" id="KW-1133">Transmembrane helix</keyword>
<dbReference type="InterPro" id="IPR050708">
    <property type="entry name" value="T6SS_VgrG/RHS"/>
</dbReference>
<dbReference type="EMBL" id="LSDA01000045">
    <property type="protein sequence ID" value="KXB58843.1"/>
    <property type="molecule type" value="Genomic_DNA"/>
</dbReference>
<name>A0A133ZTU8_9FIRM</name>
<gene>
    <name evidence="2" type="ORF">HMPREF1866_01086</name>
</gene>
<comment type="caution">
    <text evidence="2">The sequence shown here is derived from an EMBL/GenBank/DDBJ whole genome shotgun (WGS) entry which is preliminary data.</text>
</comment>
<dbReference type="PATRIC" id="fig|467210.3.peg.1075"/>
<proteinExistence type="predicted"/>
<dbReference type="AlphaFoldDB" id="A0A133ZTU8"/>
<feature type="transmembrane region" description="Helical" evidence="1">
    <location>
        <begin position="141"/>
        <end position="166"/>
    </location>
</feature>
<keyword evidence="1" id="KW-0812">Transmembrane</keyword>
<accession>A0A133ZTU8</accession>
<dbReference type="Gene3D" id="2.180.10.10">
    <property type="entry name" value="RHS repeat-associated core"/>
    <property type="match status" value="1"/>
</dbReference>
<dbReference type="STRING" id="467210.HMPREF1866_01086"/>
<organism evidence="2 3">
    <name type="scientific">Lachnoanaerobaculum saburreum</name>
    <dbReference type="NCBI Taxonomy" id="467210"/>
    <lineage>
        <taxon>Bacteria</taxon>
        <taxon>Bacillati</taxon>
        <taxon>Bacillota</taxon>
        <taxon>Clostridia</taxon>
        <taxon>Lachnospirales</taxon>
        <taxon>Lachnospiraceae</taxon>
        <taxon>Lachnoanaerobaculum</taxon>
    </lineage>
</organism>
<sequence>MQNKTIKRGSQAIQSYVWDFNVAYMEEGEKEFTYLQDELGSTIRLLEQGGESQAVYGYDEFGEDTYNTQGQIQPFGYTGYRYDNVADTYFAQAREYMPGVGRFAGEDWIKGSIEQPFSLNQYGYCFGNPEKFVDLDGKVPTIAIGAGIGAVFGFIGGVSSEIIGILSGNQKNINWNNVIVDTTSGLAVGAIAGTGVGIGYLVAGGMLVGGGNYATKVAANGEFKSKSLQEHFVDGAISSVVWGISAAAGGTMQKEVQELKEISKIIDNGLYNIALAKAVQGGAYMGDAPGENMVDVGKWQYTDFVQKMILASLKTNGLATVKSTLADILLKFTKDKVYKKQNNNMSDEELREKFERYINRSTKVGKCFAE</sequence>
<reference evidence="3" key="1">
    <citation type="submission" date="2016-01" db="EMBL/GenBank/DDBJ databases">
        <authorList>
            <person name="Mitreva M."/>
            <person name="Pepin K.H."/>
            <person name="Mihindukulasuriya K.A."/>
            <person name="Fulton R."/>
            <person name="Fronick C."/>
            <person name="O'Laughlin M."/>
            <person name="Miner T."/>
            <person name="Herter B."/>
            <person name="Rosa B.A."/>
            <person name="Cordes M."/>
            <person name="Tomlinson C."/>
            <person name="Wollam A."/>
            <person name="Palsikar V.B."/>
            <person name="Mardis E.R."/>
            <person name="Wilson R.K."/>
        </authorList>
    </citation>
    <scope>NUCLEOTIDE SEQUENCE [LARGE SCALE GENOMIC DNA]</scope>
    <source>
        <strain evidence="3">DNF00896</strain>
    </source>
</reference>
<dbReference type="Proteomes" id="UP000070394">
    <property type="component" value="Unassembled WGS sequence"/>
</dbReference>
<feature type="transmembrane region" description="Helical" evidence="1">
    <location>
        <begin position="186"/>
        <end position="208"/>
    </location>
</feature>
<dbReference type="PANTHER" id="PTHR32305:SF15">
    <property type="entry name" value="PROTEIN RHSA-RELATED"/>
    <property type="match status" value="1"/>
</dbReference>
<evidence type="ECO:0000313" key="2">
    <source>
        <dbReference type="EMBL" id="KXB58843.1"/>
    </source>
</evidence>
<evidence type="ECO:0000256" key="1">
    <source>
        <dbReference type="SAM" id="Phobius"/>
    </source>
</evidence>
<dbReference type="NCBIfam" id="TIGR03696">
    <property type="entry name" value="Rhs_assc_core"/>
    <property type="match status" value="1"/>
</dbReference>
<dbReference type="InterPro" id="IPR022385">
    <property type="entry name" value="Rhs_assc_core"/>
</dbReference>